<evidence type="ECO:0000256" key="1">
    <source>
        <dbReference type="SAM" id="SignalP"/>
    </source>
</evidence>
<evidence type="ECO:0000313" key="3">
    <source>
        <dbReference type="EMBL" id="GAK76573.1"/>
    </source>
</evidence>
<dbReference type="Pfam" id="PF03865">
    <property type="entry name" value="ShlB"/>
    <property type="match status" value="1"/>
</dbReference>
<dbReference type="AlphaFoldDB" id="A0A081DCC7"/>
<organism evidence="3 4">
    <name type="scientific">Nonlabens ulvanivorans</name>
    <name type="common">Persicivirga ulvanivorans</name>
    <dbReference type="NCBI Taxonomy" id="906888"/>
    <lineage>
        <taxon>Bacteria</taxon>
        <taxon>Pseudomonadati</taxon>
        <taxon>Bacteroidota</taxon>
        <taxon>Flavobacteriia</taxon>
        <taxon>Flavobacteriales</taxon>
        <taxon>Flavobacteriaceae</taxon>
        <taxon>Nonlabens</taxon>
    </lineage>
</organism>
<keyword evidence="1" id="KW-0732">Signal</keyword>
<name>A0A081DCC7_NONUL</name>
<gene>
    <name evidence="3" type="ORF">JCM19296_2170</name>
</gene>
<evidence type="ECO:0000313" key="4">
    <source>
        <dbReference type="Proteomes" id="UP000028980"/>
    </source>
</evidence>
<protein>
    <recommendedName>
        <fullName evidence="2">Haemolysin activator HlyB C-terminal domain-containing protein</fullName>
    </recommendedName>
</protein>
<sequence length="554" mass="63275">MNKKIVLIIYLLSFCNSTAQTLLLEYKASQTSEQTILDSISENKSFPNFKALKKYNDSLINQLNQKGYVNLLSQPLQKTDEFKYLQKIELNKRFKTIEIIANPLNKEIDSLVEVMLSRKRGENFYNFEEVEEKLKELHRFISNNGFSFLKIQANEFETKEEDTISLNINLSINKKRKIDKIIIKGYDPFPEKYISKITNQNLVFNQSNIVKVKSAFKQIPFTTIVKEPEILFKKDSTFVYIYLKKKNSNSADGLIGFNNSDNGKLELNGYIDLTLYNNLNNGEKLTILYRGDNDDQTRLDINTEFPYILKSNLGITAGLNLLRRDSTYQNTTITTGLFYALTPQMNIGLSYNKKNSTVQEINITNNNSKSDNLVLNLNHQKPAKEDIFLSDILAEIQISIGNRTIESNTNRQTLITSTIHKNLYIDKKQSIHLENHIKFLGSNNILFNELFQVGGSNSIRGFNQNSIDTSSFLSLNTEYRHRISSGIYLHSILDYAIFEDYTTNKTQNIYGIGFGAAILTQSGILKLSIANGTFSGANMDFSSTVAHLNMQIIF</sequence>
<dbReference type="Gene3D" id="2.40.160.50">
    <property type="entry name" value="membrane protein fhac: a member of the omp85/tpsb transporter family"/>
    <property type="match status" value="1"/>
</dbReference>
<reference evidence="3 4" key="1">
    <citation type="journal article" date="2014" name="Genome Announc.">
        <title>Draft Genome Sequences of Marine Flavobacterium Nonlabens Strains NR17, NR24, NR27, NR32, NR33, and Ara13.</title>
        <authorList>
            <person name="Nakanishi M."/>
            <person name="Meirelles P."/>
            <person name="Suzuki R."/>
            <person name="Takatani N."/>
            <person name="Mino S."/>
            <person name="Suda W."/>
            <person name="Oshima K."/>
            <person name="Hattori M."/>
            <person name="Ohkuma M."/>
            <person name="Hosokawa M."/>
            <person name="Miyashita K."/>
            <person name="Thompson F.L."/>
            <person name="Niwa A."/>
            <person name="Sawabe T."/>
            <person name="Sawabe T."/>
        </authorList>
    </citation>
    <scope>NUCLEOTIDE SEQUENCE [LARGE SCALE GENOMIC DNA]</scope>
    <source>
        <strain evidence="4">JCM19296</strain>
    </source>
</reference>
<evidence type="ECO:0000259" key="2">
    <source>
        <dbReference type="Pfam" id="PF03865"/>
    </source>
</evidence>
<feature type="chain" id="PRO_5001756689" description="Haemolysin activator HlyB C-terminal domain-containing protein" evidence="1">
    <location>
        <begin position="20"/>
        <end position="554"/>
    </location>
</feature>
<feature type="signal peptide" evidence="1">
    <location>
        <begin position="1"/>
        <end position="19"/>
    </location>
</feature>
<proteinExistence type="predicted"/>
<dbReference type="Proteomes" id="UP000028980">
    <property type="component" value="Unassembled WGS sequence"/>
</dbReference>
<dbReference type="InterPro" id="IPR005565">
    <property type="entry name" value="Hemolysn_activator_HlyB_C"/>
</dbReference>
<accession>A0A081DCC7</accession>
<comment type="caution">
    <text evidence="3">The sequence shown here is derived from an EMBL/GenBank/DDBJ whole genome shotgun (WGS) entry which is preliminary data.</text>
</comment>
<dbReference type="EMBL" id="BBLG01000004">
    <property type="protein sequence ID" value="GAK76573.1"/>
    <property type="molecule type" value="Genomic_DNA"/>
</dbReference>
<feature type="domain" description="Haemolysin activator HlyB C-terminal" evidence="2">
    <location>
        <begin position="344"/>
        <end position="515"/>
    </location>
</feature>